<accession>A0AA40P3G1</accession>
<proteinExistence type="predicted"/>
<dbReference type="AlphaFoldDB" id="A0AA40P3G1"/>
<evidence type="ECO:0000313" key="2">
    <source>
        <dbReference type="EMBL" id="KPY98480.1"/>
    </source>
</evidence>
<comment type="caution">
    <text evidence="2">The sequence shown here is derived from an EMBL/GenBank/DDBJ whole genome shotgun (WGS) entry which is preliminary data.</text>
</comment>
<sequence>MNESQSKGVIAMDERLLPRTAAMNRGPTRQAGLLGQGQMTFPSERPAPRTSALMTFGGYYAIDDFSAAMILISELKDPESGLNETELKSSVLFLNDLIANMKNASEVSAEALANLQKEAISIPVVGPLLFSTSNLPGTVAGVGGVISAALKTKKVSDLVDLPPGLQKTLNKWAKTKGSENFSTVNKKFKGRLKIIRINGKLHLEVPLTAEAIKYRIFGANAGRAVHIPTTGTAKALNSSARLHSKGARGVPKLIGGNIIGLALAVGPQAYMDAKSSNSMGEFLDKSADTQPTNLAAFGAGFIATVVIGTSAPLVIIIAAGITAGMAAQYFMGESGWDKSIAERLKRWRASW</sequence>
<dbReference type="EMBL" id="LJRO01000252">
    <property type="protein sequence ID" value="KPY98480.1"/>
    <property type="molecule type" value="Genomic_DNA"/>
</dbReference>
<organism evidence="2 3">
    <name type="scientific">Pseudomonas tremae</name>
    <dbReference type="NCBI Taxonomy" id="200454"/>
    <lineage>
        <taxon>Bacteria</taxon>
        <taxon>Pseudomonadati</taxon>
        <taxon>Pseudomonadota</taxon>
        <taxon>Gammaproteobacteria</taxon>
        <taxon>Pseudomonadales</taxon>
        <taxon>Pseudomonadaceae</taxon>
        <taxon>Pseudomonas</taxon>
    </lineage>
</organism>
<keyword evidence="1" id="KW-0472">Membrane</keyword>
<protein>
    <submittedName>
        <fullName evidence="2">Uncharacterized protein</fullName>
    </submittedName>
</protein>
<gene>
    <name evidence="2" type="ORF">ALO43_01936</name>
</gene>
<evidence type="ECO:0000313" key="3">
    <source>
        <dbReference type="Proteomes" id="UP000050523"/>
    </source>
</evidence>
<keyword evidence="1" id="KW-0812">Transmembrane</keyword>
<dbReference type="Proteomes" id="UP000050523">
    <property type="component" value="Unassembled WGS sequence"/>
</dbReference>
<evidence type="ECO:0000256" key="1">
    <source>
        <dbReference type="SAM" id="Phobius"/>
    </source>
</evidence>
<feature type="transmembrane region" description="Helical" evidence="1">
    <location>
        <begin position="294"/>
        <end position="321"/>
    </location>
</feature>
<reference evidence="2 3" key="1">
    <citation type="submission" date="2015-09" db="EMBL/GenBank/DDBJ databases">
        <title>Genome announcement of multiple Pseudomonas syringae strains.</title>
        <authorList>
            <person name="Thakur S."/>
            <person name="Wang P.W."/>
            <person name="Gong Y."/>
            <person name="Weir B.S."/>
            <person name="Guttman D.S."/>
        </authorList>
    </citation>
    <scope>NUCLEOTIDE SEQUENCE [LARGE SCALE GENOMIC DNA]</scope>
    <source>
        <strain evidence="2 3">ICMP9151</strain>
    </source>
</reference>
<keyword evidence="1" id="KW-1133">Transmembrane helix</keyword>
<name>A0AA40P3G1_9PSED</name>